<dbReference type="InterPro" id="IPR010994">
    <property type="entry name" value="RuvA_2-like"/>
</dbReference>
<evidence type="ECO:0000259" key="8">
    <source>
        <dbReference type="PROSITE" id="PS50249"/>
    </source>
</evidence>
<dbReference type="Proteomes" id="UP000242317">
    <property type="component" value="Unassembled WGS sequence"/>
</dbReference>
<evidence type="ECO:0000256" key="2">
    <source>
        <dbReference type="ARBA" id="ARBA00022723"/>
    </source>
</evidence>
<dbReference type="Pfam" id="PF20582">
    <property type="entry name" value="UPF0758_N"/>
    <property type="match status" value="1"/>
</dbReference>
<evidence type="ECO:0000256" key="4">
    <source>
        <dbReference type="ARBA" id="ARBA00022833"/>
    </source>
</evidence>
<name>A0A1G6IKU8_9GAMM</name>
<dbReference type="SUPFAM" id="SSF47781">
    <property type="entry name" value="RuvA domain 2-like"/>
    <property type="match status" value="1"/>
</dbReference>
<feature type="compositionally biased region" description="Basic and acidic residues" evidence="7">
    <location>
        <begin position="1"/>
        <end position="10"/>
    </location>
</feature>
<dbReference type="GO" id="GO:0006508">
    <property type="term" value="P:proteolysis"/>
    <property type="evidence" value="ECO:0007669"/>
    <property type="project" value="UniProtKB-KW"/>
</dbReference>
<dbReference type="OrthoDB" id="9804482at2"/>
<dbReference type="EMBL" id="FMYK01000003">
    <property type="protein sequence ID" value="SDC07030.1"/>
    <property type="molecule type" value="Genomic_DNA"/>
</dbReference>
<evidence type="ECO:0000256" key="7">
    <source>
        <dbReference type="SAM" id="MobiDB-lite"/>
    </source>
</evidence>
<dbReference type="CDD" id="cd08071">
    <property type="entry name" value="MPN_DUF2466"/>
    <property type="match status" value="1"/>
</dbReference>
<dbReference type="RefSeq" id="WP_092617656.1">
    <property type="nucleotide sequence ID" value="NZ_FMYK01000003.1"/>
</dbReference>
<dbReference type="InterPro" id="IPR020891">
    <property type="entry name" value="UPF0758_CS"/>
</dbReference>
<keyword evidence="2" id="KW-0479">Metal-binding</keyword>
<dbReference type="Gene3D" id="3.40.140.10">
    <property type="entry name" value="Cytidine Deaminase, domain 2"/>
    <property type="match status" value="1"/>
</dbReference>
<feature type="region of interest" description="Disordered" evidence="7">
    <location>
        <begin position="1"/>
        <end position="23"/>
    </location>
</feature>
<sequence length="240" mass="27353">MHKTNDDTAHHTTKKSIKHWPAGEQPRERLLQHGGHVLSDAELLAIFLRTGYKEHSAVEMARQMLHHFGGLRQILDATPEEIIAFKGMGMGKSAQLLASKELAQRYLQQQLQTVETLDNVQLIVDFLKMKLRAERQELFAILLLNQHCQFIEFKVLFHGTLSQCSVSTQDIIRYALDHHAHHLIAVHNHPQGHALPSPEDLQFTAKLAQACQLLDMQLSDHFIISQNEYFSFAEQGMIAD</sequence>
<dbReference type="GO" id="GO:0008237">
    <property type="term" value="F:metallopeptidase activity"/>
    <property type="evidence" value="ECO:0007669"/>
    <property type="project" value="UniProtKB-KW"/>
</dbReference>
<dbReference type="InterPro" id="IPR037518">
    <property type="entry name" value="MPN"/>
</dbReference>
<evidence type="ECO:0000256" key="1">
    <source>
        <dbReference type="ARBA" id="ARBA00022670"/>
    </source>
</evidence>
<proteinExistence type="inferred from homology"/>
<feature type="domain" description="MPN" evidence="8">
    <location>
        <begin position="116"/>
        <end position="238"/>
    </location>
</feature>
<organism evidence="9 10">
    <name type="scientific">Acinetobacter marinus</name>
    <dbReference type="NCBI Taxonomy" id="281375"/>
    <lineage>
        <taxon>Bacteria</taxon>
        <taxon>Pseudomonadati</taxon>
        <taxon>Pseudomonadota</taxon>
        <taxon>Gammaproteobacteria</taxon>
        <taxon>Moraxellales</taxon>
        <taxon>Moraxellaceae</taxon>
        <taxon>Acinetobacter</taxon>
    </lineage>
</organism>
<reference evidence="10" key="1">
    <citation type="submission" date="2016-09" db="EMBL/GenBank/DDBJ databases">
        <authorList>
            <person name="Varghese N."/>
            <person name="Submissions S."/>
        </authorList>
    </citation>
    <scope>NUCLEOTIDE SEQUENCE [LARGE SCALE GENOMIC DNA]</scope>
    <source>
        <strain evidence="10">ANC 3699</strain>
    </source>
</reference>
<keyword evidence="3" id="KW-0378">Hydrolase</keyword>
<dbReference type="InterPro" id="IPR001405">
    <property type="entry name" value="UPF0758"/>
</dbReference>
<dbReference type="Pfam" id="PF04002">
    <property type="entry name" value="RadC"/>
    <property type="match status" value="1"/>
</dbReference>
<dbReference type="PANTHER" id="PTHR30471">
    <property type="entry name" value="DNA REPAIR PROTEIN RADC"/>
    <property type="match status" value="1"/>
</dbReference>
<keyword evidence="10" id="KW-1185">Reference proteome</keyword>
<dbReference type="PROSITE" id="PS50249">
    <property type="entry name" value="MPN"/>
    <property type="match status" value="1"/>
</dbReference>
<comment type="similarity">
    <text evidence="6">Belongs to the UPF0758 family.</text>
</comment>
<dbReference type="SUPFAM" id="SSF102712">
    <property type="entry name" value="JAB1/MPN domain"/>
    <property type="match status" value="1"/>
</dbReference>
<keyword evidence="4" id="KW-0862">Zinc</keyword>
<evidence type="ECO:0000256" key="6">
    <source>
        <dbReference type="RuleBase" id="RU003797"/>
    </source>
</evidence>
<dbReference type="AlphaFoldDB" id="A0A1G6IKU8"/>
<dbReference type="NCBIfam" id="TIGR00608">
    <property type="entry name" value="radc"/>
    <property type="match status" value="1"/>
</dbReference>
<accession>A0A1G6IKU8</accession>
<evidence type="ECO:0000313" key="9">
    <source>
        <dbReference type="EMBL" id="SDC07030.1"/>
    </source>
</evidence>
<keyword evidence="5" id="KW-0482">Metalloprotease</keyword>
<dbReference type="PROSITE" id="PS01302">
    <property type="entry name" value="UPF0758"/>
    <property type="match status" value="1"/>
</dbReference>
<dbReference type="NCBIfam" id="NF000642">
    <property type="entry name" value="PRK00024.1"/>
    <property type="match status" value="1"/>
</dbReference>
<gene>
    <name evidence="9" type="ORF">SAMN05421749_10375</name>
</gene>
<evidence type="ECO:0000313" key="10">
    <source>
        <dbReference type="Proteomes" id="UP000242317"/>
    </source>
</evidence>
<protein>
    <submittedName>
        <fullName evidence="9">DNA repair protein RadC</fullName>
    </submittedName>
</protein>
<evidence type="ECO:0000256" key="3">
    <source>
        <dbReference type="ARBA" id="ARBA00022801"/>
    </source>
</evidence>
<dbReference type="InterPro" id="IPR046778">
    <property type="entry name" value="UPF0758_N"/>
</dbReference>
<dbReference type="InterPro" id="IPR025657">
    <property type="entry name" value="RadC_JAB"/>
</dbReference>
<dbReference type="PANTHER" id="PTHR30471:SF3">
    <property type="entry name" value="UPF0758 PROTEIN YEES-RELATED"/>
    <property type="match status" value="1"/>
</dbReference>
<keyword evidence="1" id="KW-0645">Protease</keyword>
<dbReference type="GO" id="GO:0046872">
    <property type="term" value="F:metal ion binding"/>
    <property type="evidence" value="ECO:0007669"/>
    <property type="project" value="UniProtKB-KW"/>
</dbReference>
<evidence type="ECO:0000256" key="5">
    <source>
        <dbReference type="ARBA" id="ARBA00023049"/>
    </source>
</evidence>